<keyword evidence="2" id="KW-0902">Two-component regulatory system</keyword>
<dbReference type="PROSITE" id="PS51755">
    <property type="entry name" value="OMPR_PHOB"/>
    <property type="match status" value="1"/>
</dbReference>
<evidence type="ECO:0000259" key="6">
    <source>
        <dbReference type="PROSITE" id="PS50110"/>
    </source>
</evidence>
<evidence type="ECO:0000313" key="8">
    <source>
        <dbReference type="EMBL" id="MBT2188996.1"/>
    </source>
</evidence>
<evidence type="ECO:0000256" key="1">
    <source>
        <dbReference type="ARBA" id="ARBA00022553"/>
    </source>
</evidence>
<evidence type="ECO:0000259" key="7">
    <source>
        <dbReference type="PROSITE" id="PS51755"/>
    </source>
</evidence>
<feature type="modified residue" description="4-aspartylphosphate" evidence="4">
    <location>
        <position position="51"/>
    </location>
</feature>
<dbReference type="PROSITE" id="PS50110">
    <property type="entry name" value="RESPONSE_REGULATORY"/>
    <property type="match status" value="1"/>
</dbReference>
<dbReference type="AlphaFoldDB" id="A0A9X1DFA2"/>
<dbReference type="GO" id="GO:0000976">
    <property type="term" value="F:transcription cis-regulatory region binding"/>
    <property type="evidence" value="ECO:0007669"/>
    <property type="project" value="TreeGrafter"/>
</dbReference>
<gene>
    <name evidence="8" type="ORF">KK488_18780</name>
</gene>
<reference evidence="8" key="1">
    <citation type="submission" date="2021-05" db="EMBL/GenBank/DDBJ databases">
        <title>Genome of Sphingobium sp. strain.</title>
        <authorList>
            <person name="Fan R."/>
        </authorList>
    </citation>
    <scope>NUCLEOTIDE SEQUENCE</scope>
    <source>
        <strain evidence="8">H33</strain>
    </source>
</reference>
<dbReference type="GO" id="GO:0006355">
    <property type="term" value="P:regulation of DNA-templated transcription"/>
    <property type="evidence" value="ECO:0007669"/>
    <property type="project" value="InterPro"/>
</dbReference>
<sequence length="227" mass="25581">MRIAIVDDDESSIEFVTQVLAQGGHKIVAFPRSRDVPNALRRETFDLLILDWNMPDMSGMDIVAWARVNLPTCPPVIMLTSRSDKDDVAAALNAGADDFIVKPESANVIAARVEALLRRTSAQPVDSRVEAHGPYVFDRLEETVTLNGEQVVLTSKEFALARLFFANLHKPLSRRYLMEAVWKSVAELSTRTLDMHVSRIRAKLQLRSDNGYRLQTVFGYGYRLESF</sequence>
<dbReference type="EMBL" id="JAHGAW010000014">
    <property type="protein sequence ID" value="MBT2188996.1"/>
    <property type="molecule type" value="Genomic_DNA"/>
</dbReference>
<evidence type="ECO:0000256" key="2">
    <source>
        <dbReference type="ARBA" id="ARBA00023012"/>
    </source>
</evidence>
<dbReference type="InterPro" id="IPR036388">
    <property type="entry name" value="WH-like_DNA-bd_sf"/>
</dbReference>
<evidence type="ECO:0000313" key="9">
    <source>
        <dbReference type="Proteomes" id="UP001138757"/>
    </source>
</evidence>
<feature type="DNA-binding region" description="OmpR/PhoB-type" evidence="5">
    <location>
        <begin position="127"/>
        <end position="226"/>
    </location>
</feature>
<dbReference type="CDD" id="cd17574">
    <property type="entry name" value="REC_OmpR"/>
    <property type="match status" value="1"/>
</dbReference>
<evidence type="ECO:0000256" key="5">
    <source>
        <dbReference type="PROSITE-ProRule" id="PRU01091"/>
    </source>
</evidence>
<feature type="domain" description="Response regulatory" evidence="6">
    <location>
        <begin position="2"/>
        <end position="117"/>
    </location>
</feature>
<organism evidence="8 9">
    <name type="scientific">Sphingobium nicotianae</name>
    <dbReference type="NCBI Taxonomy" id="2782607"/>
    <lineage>
        <taxon>Bacteria</taxon>
        <taxon>Pseudomonadati</taxon>
        <taxon>Pseudomonadota</taxon>
        <taxon>Alphaproteobacteria</taxon>
        <taxon>Sphingomonadales</taxon>
        <taxon>Sphingomonadaceae</taxon>
        <taxon>Sphingobium</taxon>
    </lineage>
</organism>
<dbReference type="PANTHER" id="PTHR48111:SF40">
    <property type="entry name" value="PHOSPHATE REGULON TRANSCRIPTIONAL REGULATORY PROTEIN PHOB"/>
    <property type="match status" value="1"/>
</dbReference>
<dbReference type="RefSeq" id="WP_214625256.1">
    <property type="nucleotide sequence ID" value="NZ_JAHGAW010000014.1"/>
</dbReference>
<evidence type="ECO:0000256" key="3">
    <source>
        <dbReference type="ARBA" id="ARBA00023125"/>
    </source>
</evidence>
<dbReference type="PANTHER" id="PTHR48111">
    <property type="entry name" value="REGULATOR OF RPOS"/>
    <property type="match status" value="1"/>
</dbReference>
<accession>A0A9X1DFA2</accession>
<protein>
    <submittedName>
        <fullName evidence="8">Response regulator transcription factor</fullName>
    </submittedName>
</protein>
<dbReference type="InterPro" id="IPR001867">
    <property type="entry name" value="OmpR/PhoB-type_DNA-bd"/>
</dbReference>
<dbReference type="CDD" id="cd00383">
    <property type="entry name" value="trans_reg_C"/>
    <property type="match status" value="1"/>
</dbReference>
<dbReference type="InterPro" id="IPR039420">
    <property type="entry name" value="WalR-like"/>
</dbReference>
<proteinExistence type="predicted"/>
<dbReference type="InterPro" id="IPR011006">
    <property type="entry name" value="CheY-like_superfamily"/>
</dbReference>
<feature type="domain" description="OmpR/PhoB-type" evidence="7">
    <location>
        <begin position="127"/>
        <end position="226"/>
    </location>
</feature>
<dbReference type="SMART" id="SM00862">
    <property type="entry name" value="Trans_reg_C"/>
    <property type="match status" value="1"/>
</dbReference>
<dbReference type="Proteomes" id="UP001138757">
    <property type="component" value="Unassembled WGS sequence"/>
</dbReference>
<dbReference type="GO" id="GO:0032993">
    <property type="term" value="C:protein-DNA complex"/>
    <property type="evidence" value="ECO:0007669"/>
    <property type="project" value="TreeGrafter"/>
</dbReference>
<keyword evidence="9" id="KW-1185">Reference proteome</keyword>
<dbReference type="GO" id="GO:0000156">
    <property type="term" value="F:phosphorelay response regulator activity"/>
    <property type="evidence" value="ECO:0007669"/>
    <property type="project" value="TreeGrafter"/>
</dbReference>
<dbReference type="SUPFAM" id="SSF52172">
    <property type="entry name" value="CheY-like"/>
    <property type="match status" value="1"/>
</dbReference>
<dbReference type="GO" id="GO:0005829">
    <property type="term" value="C:cytosol"/>
    <property type="evidence" value="ECO:0007669"/>
    <property type="project" value="TreeGrafter"/>
</dbReference>
<dbReference type="Pfam" id="PF00486">
    <property type="entry name" value="Trans_reg_C"/>
    <property type="match status" value="1"/>
</dbReference>
<dbReference type="InterPro" id="IPR001789">
    <property type="entry name" value="Sig_transdc_resp-reg_receiver"/>
</dbReference>
<keyword evidence="3 5" id="KW-0238">DNA-binding</keyword>
<dbReference type="Pfam" id="PF00072">
    <property type="entry name" value="Response_reg"/>
    <property type="match status" value="1"/>
</dbReference>
<name>A0A9X1DFA2_9SPHN</name>
<comment type="caution">
    <text evidence="8">The sequence shown here is derived from an EMBL/GenBank/DDBJ whole genome shotgun (WGS) entry which is preliminary data.</text>
</comment>
<keyword evidence="1 4" id="KW-0597">Phosphoprotein</keyword>
<dbReference type="Gene3D" id="1.10.10.10">
    <property type="entry name" value="Winged helix-like DNA-binding domain superfamily/Winged helix DNA-binding domain"/>
    <property type="match status" value="1"/>
</dbReference>
<dbReference type="SMART" id="SM00448">
    <property type="entry name" value="REC"/>
    <property type="match status" value="1"/>
</dbReference>
<dbReference type="Gene3D" id="3.40.50.2300">
    <property type="match status" value="1"/>
</dbReference>
<evidence type="ECO:0000256" key="4">
    <source>
        <dbReference type="PROSITE-ProRule" id="PRU00169"/>
    </source>
</evidence>